<name>A0A3M7PI48_BRAPC</name>
<proteinExistence type="predicted"/>
<evidence type="ECO:0000313" key="2">
    <source>
        <dbReference type="Proteomes" id="UP000276133"/>
    </source>
</evidence>
<comment type="caution">
    <text evidence="1">The sequence shown here is derived from an EMBL/GenBank/DDBJ whole genome shotgun (WGS) entry which is preliminary data.</text>
</comment>
<dbReference type="AlphaFoldDB" id="A0A3M7PI48"/>
<reference evidence="1 2" key="1">
    <citation type="journal article" date="2018" name="Sci. Rep.">
        <title>Genomic signatures of local adaptation to the degree of environmental predictability in rotifers.</title>
        <authorList>
            <person name="Franch-Gras L."/>
            <person name="Hahn C."/>
            <person name="Garcia-Roger E.M."/>
            <person name="Carmona M.J."/>
            <person name="Serra M."/>
            <person name="Gomez A."/>
        </authorList>
    </citation>
    <scope>NUCLEOTIDE SEQUENCE [LARGE SCALE GENOMIC DNA]</scope>
    <source>
        <strain evidence="1">HYR1</strain>
    </source>
</reference>
<dbReference type="Proteomes" id="UP000276133">
    <property type="component" value="Unassembled WGS sequence"/>
</dbReference>
<accession>A0A3M7PI48</accession>
<keyword evidence="2" id="KW-1185">Reference proteome</keyword>
<sequence length="95" mass="11301">MLTVWSHFFMFSIVIYYLRHIQQKVGLIDFRLGIIRITKKFKSFSSRHVELGIKCIISHVFDLFYEIKDNIVGEFKKPFVGFNIVLQGLELYIII</sequence>
<organism evidence="1 2">
    <name type="scientific">Brachionus plicatilis</name>
    <name type="common">Marine rotifer</name>
    <name type="synonym">Brachionus muelleri</name>
    <dbReference type="NCBI Taxonomy" id="10195"/>
    <lineage>
        <taxon>Eukaryota</taxon>
        <taxon>Metazoa</taxon>
        <taxon>Spiralia</taxon>
        <taxon>Gnathifera</taxon>
        <taxon>Rotifera</taxon>
        <taxon>Eurotatoria</taxon>
        <taxon>Monogononta</taxon>
        <taxon>Pseudotrocha</taxon>
        <taxon>Ploima</taxon>
        <taxon>Brachionidae</taxon>
        <taxon>Brachionus</taxon>
    </lineage>
</organism>
<dbReference type="EMBL" id="REGN01010541">
    <property type="protein sequence ID" value="RMZ98821.1"/>
    <property type="molecule type" value="Genomic_DNA"/>
</dbReference>
<protein>
    <submittedName>
        <fullName evidence="1">Uncharacterized protein</fullName>
    </submittedName>
</protein>
<evidence type="ECO:0000313" key="1">
    <source>
        <dbReference type="EMBL" id="RMZ98821.1"/>
    </source>
</evidence>
<gene>
    <name evidence="1" type="ORF">BpHYR1_036933</name>
</gene>